<dbReference type="Proteomes" id="UP000887572">
    <property type="component" value="Unplaced"/>
</dbReference>
<dbReference type="WBParaSite" id="Gr19_v10_g3912.t1">
    <property type="protein sequence ID" value="Gr19_v10_g3912.t1"/>
    <property type="gene ID" value="Gr19_v10_g3912"/>
</dbReference>
<accession>A0A914HUL1</accession>
<reference evidence="2" key="1">
    <citation type="submission" date="2022-11" db="UniProtKB">
        <authorList>
            <consortium name="WormBaseParasite"/>
        </authorList>
    </citation>
    <scope>IDENTIFICATION</scope>
</reference>
<organism evidence="1 2">
    <name type="scientific">Globodera rostochiensis</name>
    <name type="common">Golden nematode worm</name>
    <name type="synonym">Heterodera rostochiensis</name>
    <dbReference type="NCBI Taxonomy" id="31243"/>
    <lineage>
        <taxon>Eukaryota</taxon>
        <taxon>Metazoa</taxon>
        <taxon>Ecdysozoa</taxon>
        <taxon>Nematoda</taxon>
        <taxon>Chromadorea</taxon>
        <taxon>Rhabditida</taxon>
        <taxon>Tylenchina</taxon>
        <taxon>Tylenchomorpha</taxon>
        <taxon>Tylenchoidea</taxon>
        <taxon>Heteroderidae</taxon>
        <taxon>Heteroderinae</taxon>
        <taxon>Globodera</taxon>
    </lineage>
</organism>
<proteinExistence type="predicted"/>
<protein>
    <submittedName>
        <fullName evidence="2">Uncharacterized protein</fullName>
    </submittedName>
</protein>
<name>A0A914HUL1_GLORO</name>
<evidence type="ECO:0000313" key="1">
    <source>
        <dbReference type="Proteomes" id="UP000887572"/>
    </source>
</evidence>
<sequence>MEQQQQQQLHLEVMVAFVPRDAFASFVEDVVGEGEDYCRVAKDCGVGDLGDDEGIYQAEEVVVVEDRVGYQQLPHLRLHHLV</sequence>
<keyword evidence="1" id="KW-1185">Reference proteome</keyword>
<evidence type="ECO:0000313" key="2">
    <source>
        <dbReference type="WBParaSite" id="Gr19_v10_g3912.t1"/>
    </source>
</evidence>
<dbReference type="AlphaFoldDB" id="A0A914HUL1"/>